<evidence type="ECO:0000313" key="3">
    <source>
        <dbReference type="EMBL" id="PPK88158.1"/>
    </source>
</evidence>
<evidence type="ECO:0000313" key="4">
    <source>
        <dbReference type="Proteomes" id="UP000237662"/>
    </source>
</evidence>
<dbReference type="AlphaFoldDB" id="A0A2S6I9J6"/>
<keyword evidence="1" id="KW-0732">Signal</keyword>
<evidence type="ECO:0000259" key="2">
    <source>
        <dbReference type="Pfam" id="PF18962"/>
    </source>
</evidence>
<dbReference type="RefSeq" id="WP_104418731.1">
    <property type="nucleotide sequence ID" value="NZ_PTJC01000005.1"/>
</dbReference>
<dbReference type="NCBIfam" id="TIGR04183">
    <property type="entry name" value="Por_Secre_tail"/>
    <property type="match status" value="1"/>
</dbReference>
<reference evidence="3 4" key="1">
    <citation type="submission" date="2018-02" db="EMBL/GenBank/DDBJ databases">
        <title>Genomic Encyclopedia of Archaeal and Bacterial Type Strains, Phase II (KMG-II): from individual species to whole genera.</title>
        <authorList>
            <person name="Goeker M."/>
        </authorList>
    </citation>
    <scope>NUCLEOTIDE SEQUENCE [LARGE SCALE GENOMIC DNA]</scope>
    <source>
        <strain evidence="3 4">DSM 29526</strain>
    </source>
</reference>
<sequence length="343" mass="37745">MYKPFTFCLLLCLSGYLSAQSYSFSVDTETYVDREDGRLLSGTSNWGSDYDLGFDIPLGFPFSFFGRSIDTLYFYERGLYTVPQPADDIFTGDLMVPNVADLADRSPAAEGDSRSPITYHLTGNAPARIGIIEWENVGYEDDIYRNNSSTEYTNFQVWLHEEDGTIEIHYGPSSAGVIAGLEETEPGVVMVKDYYENPATDSASWAELFYLKGDAASPRWEGIETIEALDTLDLLLNNHAVSGTVYRFTARETSPSGLFQPAANPAPLPVFPNPTTGRFAIDLAGDLRLGEGRLNVYDAAGRAVGDLAYPAADFDLSALPDGLYHLRLSTENGRPLVGRIVKR</sequence>
<comment type="caution">
    <text evidence="3">The sequence shown here is derived from an EMBL/GenBank/DDBJ whole genome shotgun (WGS) entry which is preliminary data.</text>
</comment>
<dbReference type="OrthoDB" id="1347532at2"/>
<keyword evidence="4" id="KW-1185">Reference proteome</keyword>
<evidence type="ECO:0000256" key="1">
    <source>
        <dbReference type="SAM" id="SignalP"/>
    </source>
</evidence>
<dbReference type="Proteomes" id="UP000237662">
    <property type="component" value="Unassembled WGS sequence"/>
</dbReference>
<gene>
    <name evidence="3" type="ORF">CLV84_1123</name>
</gene>
<protein>
    <submittedName>
        <fullName evidence="3">Putative secreted protein (Por secretion system target)</fullName>
    </submittedName>
</protein>
<name>A0A2S6I9J6_9BACT</name>
<proteinExistence type="predicted"/>
<accession>A0A2S6I9J6</accession>
<dbReference type="Pfam" id="PF18962">
    <property type="entry name" value="Por_Secre_tail"/>
    <property type="match status" value="1"/>
</dbReference>
<dbReference type="InterPro" id="IPR026444">
    <property type="entry name" value="Secre_tail"/>
</dbReference>
<feature type="signal peptide" evidence="1">
    <location>
        <begin position="1"/>
        <end position="19"/>
    </location>
</feature>
<dbReference type="EMBL" id="PTJC01000005">
    <property type="protein sequence ID" value="PPK88158.1"/>
    <property type="molecule type" value="Genomic_DNA"/>
</dbReference>
<organism evidence="3 4">
    <name type="scientific">Neolewinella xylanilytica</name>
    <dbReference type="NCBI Taxonomy" id="1514080"/>
    <lineage>
        <taxon>Bacteria</taxon>
        <taxon>Pseudomonadati</taxon>
        <taxon>Bacteroidota</taxon>
        <taxon>Saprospiria</taxon>
        <taxon>Saprospirales</taxon>
        <taxon>Lewinellaceae</taxon>
        <taxon>Neolewinella</taxon>
    </lineage>
</organism>
<feature type="chain" id="PRO_5015472677" evidence="1">
    <location>
        <begin position="20"/>
        <end position="343"/>
    </location>
</feature>
<feature type="domain" description="Secretion system C-terminal sorting" evidence="2">
    <location>
        <begin position="270"/>
        <end position="333"/>
    </location>
</feature>